<evidence type="ECO:0000259" key="3">
    <source>
        <dbReference type="Pfam" id="PF02230"/>
    </source>
</evidence>
<evidence type="ECO:0000313" key="4">
    <source>
        <dbReference type="EMBL" id="KXJ92980.1"/>
    </source>
</evidence>
<dbReference type="PANTHER" id="PTHR10655:SF67">
    <property type="entry name" value="PHOSPHOLIPASE_CARBOXYLESTERASE SUPERFAMILY (AFU_ORTHOLOGUE AFUA_5G09340)"/>
    <property type="match status" value="1"/>
</dbReference>
<dbReference type="InterPro" id="IPR003140">
    <property type="entry name" value="PLipase/COase/thioEstase"/>
</dbReference>
<dbReference type="EMBL" id="KQ964248">
    <property type="protein sequence ID" value="KXJ92980.1"/>
    <property type="molecule type" value="Genomic_DNA"/>
</dbReference>
<name>A0A136J744_9PEZI</name>
<keyword evidence="4" id="KW-0378">Hydrolase</keyword>
<dbReference type="InterPro" id="IPR029058">
    <property type="entry name" value="AB_hydrolase_fold"/>
</dbReference>
<dbReference type="Pfam" id="PF02230">
    <property type="entry name" value="Abhydrolase_2"/>
    <property type="match status" value="1"/>
</dbReference>
<dbReference type="AlphaFoldDB" id="A0A136J744"/>
<comment type="similarity">
    <text evidence="1">Belongs to the AB hydrolase superfamily. AB hydrolase 2 family.</text>
</comment>
<dbReference type="InParanoid" id="A0A136J744"/>
<feature type="non-terminal residue" evidence="4">
    <location>
        <position position="270"/>
    </location>
</feature>
<organism evidence="4 5">
    <name type="scientific">Microdochium bolleyi</name>
    <dbReference type="NCBI Taxonomy" id="196109"/>
    <lineage>
        <taxon>Eukaryota</taxon>
        <taxon>Fungi</taxon>
        <taxon>Dikarya</taxon>
        <taxon>Ascomycota</taxon>
        <taxon>Pezizomycotina</taxon>
        <taxon>Sordariomycetes</taxon>
        <taxon>Xylariomycetidae</taxon>
        <taxon>Xylariales</taxon>
        <taxon>Microdochiaceae</taxon>
        <taxon>Microdochium</taxon>
    </lineage>
</organism>
<dbReference type="PANTHER" id="PTHR10655">
    <property type="entry name" value="LYSOPHOSPHOLIPASE-RELATED"/>
    <property type="match status" value="1"/>
</dbReference>
<feature type="domain" description="Phospholipase/carboxylesterase/thioesterase" evidence="3">
    <location>
        <begin position="38"/>
        <end position="162"/>
    </location>
</feature>
<dbReference type="OrthoDB" id="437457at2759"/>
<evidence type="ECO:0000256" key="1">
    <source>
        <dbReference type="ARBA" id="ARBA00006499"/>
    </source>
</evidence>
<dbReference type="GO" id="GO:0008474">
    <property type="term" value="F:palmitoyl-(protein) hydrolase activity"/>
    <property type="evidence" value="ECO:0007669"/>
    <property type="project" value="TreeGrafter"/>
</dbReference>
<proteinExistence type="inferred from homology"/>
<gene>
    <name evidence="4" type="ORF">Micbo1qcDRAFT_160864</name>
</gene>
<dbReference type="STRING" id="196109.A0A136J744"/>
<accession>A0A136J744</accession>
<sequence>MPPSKRQAATRIPQASDFDHLQKRLHLSLVYPHDTPETTTALMVLLHGLGDSEVSFARLARNLNLPGVLGIAVRGVEPLPPALLGLPPGAAGEGVTHFHWGDDVNVDPATGELDLDPGFDKARRLVLDELVLGTLVDKLGWRTEDVLLFGLGQGGSVALGMASRLREGGGERVVDVTEGGPAAEQEEDRAFKGVVSIGGPLPPSMVPTLSSRKKARTPALVCHGRNSKAVDDDAIEYLRSELADVRVVKWSKRDSGGDDDGMPRNREEML</sequence>
<dbReference type="GO" id="GO:0005737">
    <property type="term" value="C:cytoplasm"/>
    <property type="evidence" value="ECO:0007669"/>
    <property type="project" value="TreeGrafter"/>
</dbReference>
<dbReference type="InterPro" id="IPR050565">
    <property type="entry name" value="LYPA1-2/EST-like"/>
</dbReference>
<evidence type="ECO:0000256" key="2">
    <source>
        <dbReference type="SAM" id="MobiDB-lite"/>
    </source>
</evidence>
<dbReference type="Gene3D" id="3.40.50.1820">
    <property type="entry name" value="alpha/beta hydrolase"/>
    <property type="match status" value="1"/>
</dbReference>
<reference evidence="5" key="1">
    <citation type="submission" date="2016-02" db="EMBL/GenBank/DDBJ databases">
        <title>Draft genome sequence of Microdochium bolleyi, a fungal endophyte of beachgrass.</title>
        <authorList>
            <consortium name="DOE Joint Genome Institute"/>
            <person name="David A.S."/>
            <person name="May G."/>
            <person name="Haridas S."/>
            <person name="Lim J."/>
            <person name="Wang M."/>
            <person name="Labutti K."/>
            <person name="Lipzen A."/>
            <person name="Barry K."/>
            <person name="Grigoriev I.V."/>
        </authorList>
    </citation>
    <scope>NUCLEOTIDE SEQUENCE [LARGE SCALE GENOMIC DNA]</scope>
    <source>
        <strain evidence="5">J235TASD1</strain>
    </source>
</reference>
<dbReference type="Proteomes" id="UP000070501">
    <property type="component" value="Unassembled WGS sequence"/>
</dbReference>
<dbReference type="GO" id="GO:0052689">
    <property type="term" value="F:carboxylic ester hydrolase activity"/>
    <property type="evidence" value="ECO:0007669"/>
    <property type="project" value="TreeGrafter"/>
</dbReference>
<keyword evidence="5" id="KW-1185">Reference proteome</keyword>
<evidence type="ECO:0000313" key="5">
    <source>
        <dbReference type="Proteomes" id="UP000070501"/>
    </source>
</evidence>
<protein>
    <submittedName>
        <fullName evidence="4">Alpha/Beta hydrolase protein</fullName>
    </submittedName>
</protein>
<feature type="region of interest" description="Disordered" evidence="2">
    <location>
        <begin position="250"/>
        <end position="270"/>
    </location>
</feature>
<dbReference type="SUPFAM" id="SSF53474">
    <property type="entry name" value="alpha/beta-Hydrolases"/>
    <property type="match status" value="1"/>
</dbReference>